<dbReference type="SUPFAM" id="SSF52540">
    <property type="entry name" value="P-loop containing nucleoside triphosphate hydrolases"/>
    <property type="match status" value="2"/>
</dbReference>
<dbReference type="InterPro" id="IPR032524">
    <property type="entry name" value="ABC_tran_C"/>
</dbReference>
<dbReference type="InterPro" id="IPR027417">
    <property type="entry name" value="P-loop_NTPase"/>
</dbReference>
<dbReference type="PANTHER" id="PTHR19211">
    <property type="entry name" value="ATP-BINDING TRANSPORT PROTEIN-RELATED"/>
    <property type="match status" value="1"/>
</dbReference>
<feature type="region of interest" description="Disordered" evidence="6">
    <location>
        <begin position="520"/>
        <end position="546"/>
    </location>
</feature>
<keyword evidence="2" id="KW-0677">Repeat</keyword>
<dbReference type="CDD" id="cd03221">
    <property type="entry name" value="ABCF_EF-3"/>
    <property type="match status" value="2"/>
</dbReference>
<dbReference type="PROSITE" id="PS00211">
    <property type="entry name" value="ABC_TRANSPORTER_1"/>
    <property type="match status" value="2"/>
</dbReference>
<reference evidence="8" key="1">
    <citation type="submission" date="2016-07" db="EMBL/GenBank/DDBJ databases">
        <title>Microvirga ossetica sp. nov. a new species of rhizobia isolated from root nodules of the legume species Vicia alpestris Steven originated from North Ossetia region in the Caucasus.</title>
        <authorList>
            <person name="Safronova V.I."/>
            <person name="Kuznetsova I.G."/>
            <person name="Sazanova A.L."/>
            <person name="Belimov A."/>
            <person name="Andronov E."/>
            <person name="Osledkin Y.S."/>
            <person name="Onishchuk O.P."/>
            <person name="Kurchak O.N."/>
            <person name="Shaposhnikov A.I."/>
            <person name="Willems A."/>
            <person name="Tikhonovich I.A."/>
        </authorList>
    </citation>
    <scope>NUCLEOTIDE SEQUENCE [LARGE SCALE GENOMIC DNA]</scope>
    <source>
        <strain evidence="8">V5/3M</strain>
    </source>
</reference>
<evidence type="ECO:0000256" key="2">
    <source>
        <dbReference type="ARBA" id="ARBA00022737"/>
    </source>
</evidence>
<feature type="domain" description="ABC transporter" evidence="7">
    <location>
        <begin position="2"/>
        <end position="242"/>
    </location>
</feature>
<dbReference type="RefSeq" id="WP_099511775.1">
    <property type="nucleotide sequence ID" value="NZ_CP016616.1"/>
</dbReference>
<dbReference type="GO" id="GO:0005524">
    <property type="term" value="F:ATP binding"/>
    <property type="evidence" value="ECO:0007669"/>
    <property type="project" value="UniProtKB-KW"/>
</dbReference>
<dbReference type="InterPro" id="IPR017871">
    <property type="entry name" value="ABC_transporter-like_CS"/>
</dbReference>
<comment type="similarity">
    <text evidence="1">Belongs to the ABC transporter superfamily.</text>
</comment>
<feature type="domain" description="ABC transporter" evidence="7">
    <location>
        <begin position="310"/>
        <end position="524"/>
    </location>
</feature>
<dbReference type="AlphaFoldDB" id="A0A1B2EL36"/>
<keyword evidence="5" id="KW-0175">Coiled coil</keyword>
<dbReference type="Pfam" id="PF00005">
    <property type="entry name" value="ABC_tran"/>
    <property type="match status" value="2"/>
</dbReference>
<protein>
    <submittedName>
        <fullName evidence="8">Glycosyl transferase family 1</fullName>
    </submittedName>
</protein>
<dbReference type="PANTHER" id="PTHR19211:SF14">
    <property type="entry name" value="ATP-BINDING CASSETTE SUB-FAMILY F MEMBER 1"/>
    <property type="match status" value="1"/>
</dbReference>
<organism evidence="8">
    <name type="scientific">Microvirga ossetica</name>
    <dbReference type="NCBI Taxonomy" id="1882682"/>
    <lineage>
        <taxon>Bacteria</taxon>
        <taxon>Pseudomonadati</taxon>
        <taxon>Pseudomonadota</taxon>
        <taxon>Alphaproteobacteria</taxon>
        <taxon>Hyphomicrobiales</taxon>
        <taxon>Methylobacteriaceae</taxon>
        <taxon>Microvirga</taxon>
    </lineage>
</organism>
<dbReference type="GO" id="GO:0016740">
    <property type="term" value="F:transferase activity"/>
    <property type="evidence" value="ECO:0007669"/>
    <property type="project" value="UniProtKB-KW"/>
</dbReference>
<dbReference type="GO" id="GO:0003677">
    <property type="term" value="F:DNA binding"/>
    <property type="evidence" value="ECO:0007669"/>
    <property type="project" value="InterPro"/>
</dbReference>
<evidence type="ECO:0000256" key="4">
    <source>
        <dbReference type="ARBA" id="ARBA00022840"/>
    </source>
</evidence>
<evidence type="ECO:0000256" key="1">
    <source>
        <dbReference type="ARBA" id="ARBA00005417"/>
    </source>
</evidence>
<evidence type="ECO:0000313" key="8">
    <source>
        <dbReference type="EMBL" id="ANY80703.1"/>
    </source>
</evidence>
<feature type="compositionally biased region" description="Basic and acidic residues" evidence="6">
    <location>
        <begin position="537"/>
        <end position="546"/>
    </location>
</feature>
<dbReference type="InterPro" id="IPR037118">
    <property type="entry name" value="Val-tRNA_synth_C_sf"/>
</dbReference>
<dbReference type="InterPro" id="IPR003593">
    <property type="entry name" value="AAA+_ATPase"/>
</dbReference>
<dbReference type="InterPro" id="IPR050611">
    <property type="entry name" value="ABCF"/>
</dbReference>
<dbReference type="KEGG" id="moc:BB934_22770"/>
<dbReference type="EMBL" id="CP016616">
    <property type="protein sequence ID" value="ANY80703.1"/>
    <property type="molecule type" value="Genomic_DNA"/>
</dbReference>
<dbReference type="Pfam" id="PF12848">
    <property type="entry name" value="ABC_tran_Xtn"/>
    <property type="match status" value="1"/>
</dbReference>
<feature type="coiled-coil region" evidence="5">
    <location>
        <begin position="551"/>
        <end position="612"/>
    </location>
</feature>
<keyword evidence="4" id="KW-0067">ATP-binding</keyword>
<dbReference type="Gene3D" id="3.40.50.300">
    <property type="entry name" value="P-loop containing nucleotide triphosphate hydrolases"/>
    <property type="match status" value="2"/>
</dbReference>
<evidence type="ECO:0000256" key="6">
    <source>
        <dbReference type="SAM" id="MobiDB-lite"/>
    </source>
</evidence>
<dbReference type="InterPro" id="IPR003439">
    <property type="entry name" value="ABC_transporter-like_ATP-bd"/>
</dbReference>
<dbReference type="Gene3D" id="1.10.287.380">
    <property type="entry name" value="Valyl-tRNA synthetase, C-terminal domain"/>
    <property type="match status" value="1"/>
</dbReference>
<dbReference type="FunFam" id="3.40.50.300:FF:000011">
    <property type="entry name" value="Putative ABC transporter ATP-binding component"/>
    <property type="match status" value="1"/>
</dbReference>
<name>A0A1B2EL36_9HYPH</name>
<gene>
    <name evidence="8" type="ORF">BB934_22770</name>
</gene>
<keyword evidence="3" id="KW-0547">Nucleotide-binding</keyword>
<accession>A0A1B2EL36</accession>
<evidence type="ECO:0000256" key="5">
    <source>
        <dbReference type="SAM" id="Coils"/>
    </source>
</evidence>
<dbReference type="Pfam" id="PF16326">
    <property type="entry name" value="ABC_tran_CTD"/>
    <property type="match status" value="1"/>
</dbReference>
<dbReference type="SMART" id="SM00382">
    <property type="entry name" value="AAA"/>
    <property type="match status" value="2"/>
</dbReference>
<dbReference type="InterPro" id="IPR032781">
    <property type="entry name" value="ABC_tran_Xtn"/>
</dbReference>
<sequence length="625" mass="67841">MLHVNDLTFRIGNRLILDRASFNLPTGAKVGLVGRNGAGKTTLFKIVQGELSTESGTVTLPRGMKIGAVAQEAPGGPETLIEVVLAADKERSALLAEAETADGLRRAEIETRLTDIGAHSAPARAAAILHGLGFDAEAQNRPCSDFSGGWRMRVALAAVLFTEPDLLLLDEPTNYLDLEGTLWLYDYLGRYPHTVLIISHDRELLDTCVNHILHLDRGKLTIYRGGYTSFARQYAEKRELTAKMAAKQEAERKHLQAFVDRFKAKASKARQAQSRVKRLAKLEPIATIVEDDVLPFNLPGPERPAAPPLITVEGGAVGYGERIVLERLNLTIAPDDRIALLGSNGNGKSTFCKLVGGRLAPMKGEMRTPSRMDVAYFAQHQLDELNPKATAYDHVAERMPDTPIAKIRARTAQIGFPGAKADTPVSALSGGEKARLLMGLAAFDGPHLLILDEPTNHLDIDSRTALMEAINDYTGAVILVSHDRFLIEACADRLWIVGNGGVKAFDGDMDDYRQLVLSGELDPQKRSDRPQAATASKGDERRAAAERRAALAPLRKKLDALEARMAKLTEVIGKVDAALADGTAFQKDPSKATDLSRMRAEAAATLASVEEEWLMLSSEIEEAGA</sequence>
<keyword evidence="8" id="KW-0808">Transferase</keyword>
<dbReference type="GO" id="GO:0016887">
    <property type="term" value="F:ATP hydrolysis activity"/>
    <property type="evidence" value="ECO:0007669"/>
    <property type="project" value="InterPro"/>
</dbReference>
<proteinExistence type="inferred from homology"/>
<dbReference type="PROSITE" id="PS50893">
    <property type="entry name" value="ABC_TRANSPORTER_2"/>
    <property type="match status" value="2"/>
</dbReference>
<evidence type="ECO:0000256" key="3">
    <source>
        <dbReference type="ARBA" id="ARBA00022741"/>
    </source>
</evidence>
<dbReference type="OrthoDB" id="9762369at2"/>
<evidence type="ECO:0000259" key="7">
    <source>
        <dbReference type="PROSITE" id="PS50893"/>
    </source>
</evidence>